<dbReference type="RefSeq" id="XP_009177281.1">
    <property type="nucleotide sequence ID" value="XM_009179017.1"/>
</dbReference>
<dbReference type="EMBL" id="KL597415">
    <property type="protein sequence ID" value="KER18972.1"/>
    <property type="molecule type" value="Genomic_DNA"/>
</dbReference>
<dbReference type="KEGG" id="ovi:T265_15722"/>
<dbReference type="AlphaFoldDB" id="A0A074Z0H1"/>
<feature type="non-terminal residue" evidence="1">
    <location>
        <position position="1"/>
    </location>
</feature>
<protein>
    <submittedName>
        <fullName evidence="1">Uncharacterized protein</fullName>
    </submittedName>
</protein>
<dbReference type="GeneID" id="20329887"/>
<reference evidence="1 2" key="1">
    <citation type="submission" date="2013-11" db="EMBL/GenBank/DDBJ databases">
        <title>Opisthorchis viverrini - life in the bile duct.</title>
        <authorList>
            <person name="Young N.D."/>
            <person name="Nagarajan N."/>
            <person name="Lin S.J."/>
            <person name="Korhonen P.K."/>
            <person name="Jex A.R."/>
            <person name="Hall R.S."/>
            <person name="Safavi-Hemami H."/>
            <person name="Kaewkong W."/>
            <person name="Bertrand D."/>
            <person name="Gao S."/>
            <person name="Seet Q."/>
            <person name="Wongkham S."/>
            <person name="Teh B.T."/>
            <person name="Wongkham C."/>
            <person name="Intapan P.M."/>
            <person name="Maleewong W."/>
            <person name="Yang X."/>
            <person name="Hu M."/>
            <person name="Wang Z."/>
            <person name="Hofmann A."/>
            <person name="Sternberg P.W."/>
            <person name="Tan P."/>
            <person name="Wang J."/>
            <person name="Gasser R.B."/>
        </authorList>
    </citation>
    <scope>NUCLEOTIDE SEQUENCE [LARGE SCALE GENOMIC DNA]</scope>
</reference>
<name>A0A074Z0H1_OPIVI</name>
<organism evidence="1 2">
    <name type="scientific">Opisthorchis viverrini</name>
    <name type="common">Southeast Asian liver fluke</name>
    <dbReference type="NCBI Taxonomy" id="6198"/>
    <lineage>
        <taxon>Eukaryota</taxon>
        <taxon>Metazoa</taxon>
        <taxon>Spiralia</taxon>
        <taxon>Lophotrochozoa</taxon>
        <taxon>Platyhelminthes</taxon>
        <taxon>Trematoda</taxon>
        <taxon>Digenea</taxon>
        <taxon>Opisthorchiida</taxon>
        <taxon>Opisthorchiata</taxon>
        <taxon>Opisthorchiidae</taxon>
        <taxon>Opisthorchis</taxon>
    </lineage>
</organism>
<accession>A0A074Z0H1</accession>
<evidence type="ECO:0000313" key="1">
    <source>
        <dbReference type="EMBL" id="KER18972.1"/>
    </source>
</evidence>
<proteinExistence type="predicted"/>
<dbReference type="CTD" id="20329887"/>
<dbReference type="OrthoDB" id="10550043at2759"/>
<evidence type="ECO:0000313" key="2">
    <source>
        <dbReference type="Proteomes" id="UP000054324"/>
    </source>
</evidence>
<sequence>DKLEVYLRDLQEKVGEFLKQLGASLNETARKLKNADDQTKQSLSDMLLQTLKHLEDVYETFLVLLQTEQIKSYLSDLLGSISSWISSYDGDKMQAKGIGAVHVLKTLQQIQGYLKQELPKLVGMCFASSISVSYLKVYIT</sequence>
<dbReference type="Proteomes" id="UP000054324">
    <property type="component" value="Unassembled WGS sequence"/>
</dbReference>
<gene>
    <name evidence="1" type="ORF">T265_15722</name>
</gene>
<keyword evidence="2" id="KW-1185">Reference proteome</keyword>